<dbReference type="GO" id="GO:0003989">
    <property type="term" value="F:acetyl-CoA carboxylase activity"/>
    <property type="evidence" value="ECO:0007669"/>
    <property type="project" value="InterPro"/>
</dbReference>
<dbReference type="GO" id="GO:0016743">
    <property type="term" value="F:carboxyl- or carbamoyltransferase activity"/>
    <property type="evidence" value="ECO:0007669"/>
    <property type="project" value="InterPro"/>
</dbReference>
<name>X1THP4_9ZZZZ</name>
<dbReference type="GO" id="GO:0009317">
    <property type="term" value="C:acetyl-CoA carboxylase complex"/>
    <property type="evidence" value="ECO:0007669"/>
    <property type="project" value="InterPro"/>
</dbReference>
<feature type="non-terminal residue" evidence="1">
    <location>
        <position position="1"/>
    </location>
</feature>
<organism evidence="1">
    <name type="scientific">marine sediment metagenome</name>
    <dbReference type="NCBI Taxonomy" id="412755"/>
    <lineage>
        <taxon>unclassified sequences</taxon>
        <taxon>metagenomes</taxon>
        <taxon>ecological metagenomes</taxon>
    </lineage>
</organism>
<reference evidence="1" key="1">
    <citation type="journal article" date="2014" name="Front. Microbiol.">
        <title>High frequency of phylogenetically diverse reductive dehalogenase-homologous genes in deep subseafloor sedimentary metagenomes.</title>
        <authorList>
            <person name="Kawai M."/>
            <person name="Futagami T."/>
            <person name="Toyoda A."/>
            <person name="Takaki Y."/>
            <person name="Nishi S."/>
            <person name="Hori S."/>
            <person name="Arai W."/>
            <person name="Tsubouchi T."/>
            <person name="Morono Y."/>
            <person name="Uchiyama I."/>
            <person name="Ito T."/>
            <person name="Fujiyama A."/>
            <person name="Inagaki F."/>
            <person name="Takami H."/>
        </authorList>
    </citation>
    <scope>NUCLEOTIDE SEQUENCE</scope>
    <source>
        <strain evidence="1">Expedition CK06-06</strain>
    </source>
</reference>
<protein>
    <submittedName>
        <fullName evidence="1">Uncharacterized protein</fullName>
    </submittedName>
</protein>
<proteinExistence type="predicted"/>
<dbReference type="EMBL" id="BARW01031660">
    <property type="protein sequence ID" value="GAJ04843.1"/>
    <property type="molecule type" value="Genomic_DNA"/>
</dbReference>
<gene>
    <name evidence="1" type="ORF">S12H4_50298</name>
</gene>
<dbReference type="GO" id="GO:0006633">
    <property type="term" value="P:fatty acid biosynthetic process"/>
    <property type="evidence" value="ECO:0007669"/>
    <property type="project" value="InterPro"/>
</dbReference>
<dbReference type="Pfam" id="PF03255">
    <property type="entry name" value="ACCA"/>
    <property type="match status" value="1"/>
</dbReference>
<evidence type="ECO:0000313" key="1">
    <source>
        <dbReference type="EMBL" id="GAJ04843.1"/>
    </source>
</evidence>
<dbReference type="AlphaFoldDB" id="X1THP4"/>
<sequence>PIGGAQNAPGRMVKIVKKYIIDALERFAGISGEELKSRRAKKFESMGFFGTG</sequence>
<dbReference type="InterPro" id="IPR001095">
    <property type="entry name" value="Acetyl_CoA_COase_a_su"/>
</dbReference>
<accession>X1THP4</accession>
<comment type="caution">
    <text evidence="1">The sequence shown here is derived from an EMBL/GenBank/DDBJ whole genome shotgun (WGS) entry which is preliminary data.</text>
</comment>